<keyword evidence="2" id="KW-1185">Reference proteome</keyword>
<evidence type="ECO:0008006" key="3">
    <source>
        <dbReference type="Google" id="ProtNLM"/>
    </source>
</evidence>
<evidence type="ECO:0000313" key="1">
    <source>
        <dbReference type="EMBL" id="KAJ7639314.1"/>
    </source>
</evidence>
<comment type="caution">
    <text evidence="1">The sequence shown here is derived from an EMBL/GenBank/DDBJ whole genome shotgun (WGS) entry which is preliminary data.</text>
</comment>
<dbReference type="EMBL" id="JARKIF010000005">
    <property type="protein sequence ID" value="KAJ7639314.1"/>
    <property type="molecule type" value="Genomic_DNA"/>
</dbReference>
<gene>
    <name evidence="1" type="ORF">FB45DRAFT_1055454</name>
</gene>
<accession>A0AAD7FRR6</accession>
<dbReference type="InterPro" id="IPR032675">
    <property type="entry name" value="LRR_dom_sf"/>
</dbReference>
<dbReference type="Gene3D" id="3.80.10.10">
    <property type="entry name" value="Ribonuclease Inhibitor"/>
    <property type="match status" value="1"/>
</dbReference>
<dbReference type="SUPFAM" id="SSF52047">
    <property type="entry name" value="RNI-like"/>
    <property type="match status" value="1"/>
</dbReference>
<organism evidence="1 2">
    <name type="scientific">Roridomyces roridus</name>
    <dbReference type="NCBI Taxonomy" id="1738132"/>
    <lineage>
        <taxon>Eukaryota</taxon>
        <taxon>Fungi</taxon>
        <taxon>Dikarya</taxon>
        <taxon>Basidiomycota</taxon>
        <taxon>Agaricomycotina</taxon>
        <taxon>Agaricomycetes</taxon>
        <taxon>Agaricomycetidae</taxon>
        <taxon>Agaricales</taxon>
        <taxon>Marasmiineae</taxon>
        <taxon>Mycenaceae</taxon>
        <taxon>Roridomyces</taxon>
    </lineage>
</organism>
<dbReference type="Proteomes" id="UP001221142">
    <property type="component" value="Unassembled WGS sequence"/>
</dbReference>
<protein>
    <recommendedName>
        <fullName evidence="3">F-box domain-containing protein</fullName>
    </recommendedName>
</protein>
<sequence length="415" mass="47297">MLKTPSALRSQAAGILHEISVLQERIQELHIELEPVQAHLDAIAYPVLTLPPEITSEIFVHCLPDALGSRDAPMAPNCTLHKLSTPRLWTRLDLSCIRRQKHALDIAQTWLHHSRHHPLSVAIEGLIADQNEAFFEAVCQHAPGVRSLKLDVCIYDWVRMPTLADFSHLRELSLHLIEVEEDEEAPEVRVEMFQTAPELDRLLLDQIPSRLLVLPWNHVRSFTGKLYNITECMEALAKMPNLTECSLSMFKTKSDFDANQVDVLSHPAMRTFTLFLSFSATSHSAAEYTANSVEFLRFVTFPNLENLEFLEVDPSDLEDTLVSFLERGSPPLKRLVARPEEYAWIYPYLKADKTPFVQSHLTSLQIWYIPREFGIISSELIQSFSPGSKTFISIAGIEEMNTRTSRYSPLGRNLW</sequence>
<reference evidence="1" key="1">
    <citation type="submission" date="2023-03" db="EMBL/GenBank/DDBJ databases">
        <title>Massive genome expansion in bonnet fungi (Mycena s.s.) driven by repeated elements and novel gene families across ecological guilds.</title>
        <authorList>
            <consortium name="Lawrence Berkeley National Laboratory"/>
            <person name="Harder C.B."/>
            <person name="Miyauchi S."/>
            <person name="Viragh M."/>
            <person name="Kuo A."/>
            <person name="Thoen E."/>
            <person name="Andreopoulos B."/>
            <person name="Lu D."/>
            <person name="Skrede I."/>
            <person name="Drula E."/>
            <person name="Henrissat B."/>
            <person name="Morin E."/>
            <person name="Kohler A."/>
            <person name="Barry K."/>
            <person name="LaButti K."/>
            <person name="Morin E."/>
            <person name="Salamov A."/>
            <person name="Lipzen A."/>
            <person name="Mereny Z."/>
            <person name="Hegedus B."/>
            <person name="Baldrian P."/>
            <person name="Stursova M."/>
            <person name="Weitz H."/>
            <person name="Taylor A."/>
            <person name="Grigoriev I.V."/>
            <person name="Nagy L.G."/>
            <person name="Martin F."/>
            <person name="Kauserud H."/>
        </authorList>
    </citation>
    <scope>NUCLEOTIDE SEQUENCE</scope>
    <source>
        <strain evidence="1">9284</strain>
    </source>
</reference>
<name>A0AAD7FRR6_9AGAR</name>
<proteinExistence type="predicted"/>
<evidence type="ECO:0000313" key="2">
    <source>
        <dbReference type="Proteomes" id="UP001221142"/>
    </source>
</evidence>
<dbReference type="AlphaFoldDB" id="A0AAD7FRR6"/>